<evidence type="ECO:0000313" key="5">
    <source>
        <dbReference type="EMBL" id="MBW2942426.1"/>
    </source>
</evidence>
<keyword evidence="6" id="KW-1185">Reference proteome</keyword>
<dbReference type="PANTHER" id="PTHR43201">
    <property type="entry name" value="ACYL-COA SYNTHETASE"/>
    <property type="match status" value="1"/>
</dbReference>
<evidence type="ECO:0000256" key="2">
    <source>
        <dbReference type="ARBA" id="ARBA00022598"/>
    </source>
</evidence>
<accession>A0ABS6VVN9</accession>
<dbReference type="EMBL" id="JAHWDQ010000005">
    <property type="protein sequence ID" value="MBW2942426.1"/>
    <property type="molecule type" value="Genomic_DNA"/>
</dbReference>
<dbReference type="PANTHER" id="PTHR43201:SF5">
    <property type="entry name" value="MEDIUM-CHAIN ACYL-COA LIGASE ACSF2, MITOCHONDRIAL"/>
    <property type="match status" value="1"/>
</dbReference>
<dbReference type="InterPro" id="IPR020845">
    <property type="entry name" value="AMP-binding_CS"/>
</dbReference>
<dbReference type="InterPro" id="IPR025110">
    <property type="entry name" value="AMP-bd_C"/>
</dbReference>
<evidence type="ECO:0000259" key="3">
    <source>
        <dbReference type="Pfam" id="PF00501"/>
    </source>
</evidence>
<gene>
    <name evidence="5" type="ORF">KXJ70_16640</name>
</gene>
<protein>
    <submittedName>
        <fullName evidence="5">AMP-binding protein</fullName>
    </submittedName>
</protein>
<dbReference type="Pfam" id="PF00501">
    <property type="entry name" value="AMP-binding"/>
    <property type="match status" value="1"/>
</dbReference>
<sequence length="538" mass="59056">MSVTQNKSVRDFKSFAVRAEEKAAECGDDIAIFLEHDAPIRYGSIFSEAMALAAGLHRLGLGKGDVLSFQLPNWRETVAIDIACCWLGVVLNPIVPIYRANEVQHILADCGAKAIFIPDSYRNFDYQEMIAEMKQSLPLLEHVILVRAADEDFGDTISYTSLIHSVEDAAGQGRLERVEILPGDTKLIMYTSGTTGRAKAVYHSHDSLAHAIFNGVDGWHLGEDDIMLMPSPVTHITGYANGIELPFLSNAKAAFMERWNVDDAMSYITRINATFCVSATPFLQELVEKSKSTLQRLPSLRGFACGGAAVPPNLITATRDVLENCRAFRVYGCTEAPLISVGFIGDDELSLAANTDGSIYNWDVKIIDEQGGELALGRDGEIIVKGPAMMKGYGEAEQTAESVDSDGYFHTGDIGHITPEGAIVITDRKKDIIIRGGENLSAREIEDVLYKHPLVLEAAVVSMPHERLGEGVCALLVTRDGSEPTLSDLIPFFQQMKLAKQKWPERVEYRLEMPKTASGKIKKDVLRKEVVSHLAKIA</sequence>
<feature type="domain" description="AMP-binding enzyme C-terminal" evidence="4">
    <location>
        <begin position="444"/>
        <end position="520"/>
    </location>
</feature>
<proteinExistence type="inferred from homology"/>
<feature type="domain" description="AMP-dependent synthetase/ligase" evidence="3">
    <location>
        <begin position="20"/>
        <end position="393"/>
    </location>
</feature>
<evidence type="ECO:0000256" key="1">
    <source>
        <dbReference type="ARBA" id="ARBA00006432"/>
    </source>
</evidence>
<comment type="similarity">
    <text evidence="1">Belongs to the ATP-dependent AMP-binding enzyme family.</text>
</comment>
<organism evidence="5 6">
    <name type="scientific">Zhongshania aquimaris</name>
    <dbReference type="NCBI Taxonomy" id="2857107"/>
    <lineage>
        <taxon>Bacteria</taxon>
        <taxon>Pseudomonadati</taxon>
        <taxon>Pseudomonadota</taxon>
        <taxon>Gammaproteobacteria</taxon>
        <taxon>Cellvibrionales</taxon>
        <taxon>Spongiibacteraceae</taxon>
        <taxon>Zhongshania</taxon>
    </lineage>
</organism>
<reference evidence="5" key="1">
    <citation type="submission" date="2021-07" db="EMBL/GenBank/DDBJ databases">
        <title>Zhongshania sp. CAU 1632 isolated from seawater.</title>
        <authorList>
            <person name="Kim W."/>
        </authorList>
    </citation>
    <scope>NUCLEOTIDE SEQUENCE</scope>
    <source>
        <strain evidence="5">CAU 1632</strain>
    </source>
</reference>
<dbReference type="Pfam" id="PF13193">
    <property type="entry name" value="AMP-binding_C"/>
    <property type="match status" value="1"/>
</dbReference>
<dbReference type="InterPro" id="IPR000873">
    <property type="entry name" value="AMP-dep_synth/lig_dom"/>
</dbReference>
<name>A0ABS6VVN9_9GAMM</name>
<dbReference type="Proteomes" id="UP001166291">
    <property type="component" value="Unassembled WGS sequence"/>
</dbReference>
<evidence type="ECO:0000259" key="4">
    <source>
        <dbReference type="Pfam" id="PF13193"/>
    </source>
</evidence>
<comment type="caution">
    <text evidence="5">The sequence shown here is derived from an EMBL/GenBank/DDBJ whole genome shotgun (WGS) entry which is preliminary data.</text>
</comment>
<evidence type="ECO:0000313" key="6">
    <source>
        <dbReference type="Proteomes" id="UP001166291"/>
    </source>
</evidence>
<dbReference type="RefSeq" id="WP_219044668.1">
    <property type="nucleotide sequence ID" value="NZ_JAHWDQ010000005.1"/>
</dbReference>
<dbReference type="PROSITE" id="PS00455">
    <property type="entry name" value="AMP_BINDING"/>
    <property type="match status" value="1"/>
</dbReference>
<keyword evidence="2" id="KW-0436">Ligase</keyword>